<protein>
    <submittedName>
        <fullName evidence="16">Bidirectional hydrogenase complex protein HoxU</fullName>
    </submittedName>
</protein>
<feature type="domain" description="2Fe-2S ferredoxin-type" evidence="13">
    <location>
        <begin position="2"/>
        <end position="80"/>
    </location>
</feature>
<feature type="domain" description="4Fe-4S His(Cys)3-ligated-type" evidence="15">
    <location>
        <begin position="80"/>
        <end position="119"/>
    </location>
</feature>
<dbReference type="InterPro" id="IPR016214">
    <property type="entry name" value="NAD-red_Hydgase_HoxS_gsu"/>
</dbReference>
<dbReference type="Proteomes" id="UP000420562">
    <property type="component" value="Unassembled WGS sequence"/>
</dbReference>
<dbReference type="AlphaFoldDB" id="A0A7J4ZSQ0"/>
<sequence>MPRLTLTINNRSVSARRGESILSAARRSGSDIPTLCNLGGLIPAGACRVCLVEVAGYPRPVPACATRAEQGMVVTTDTERLTAARRMIVELLLAERNHSCAVCVMNQHCQLQDLAARLGIDHVRFAFISPLAGVDISHERFGIDHNRCILCRRCVRVCDEIEGAHTWDVDGRGAASRIICDLAQPWGTSATCTGCGKCVQACPTGALFEKDAPTKKATIDMERLSEWRRSRK</sequence>
<evidence type="ECO:0000256" key="12">
    <source>
        <dbReference type="ARBA" id="ARBA00034078"/>
    </source>
</evidence>
<dbReference type="GO" id="GO:0046872">
    <property type="term" value="F:metal ion binding"/>
    <property type="evidence" value="ECO:0007669"/>
    <property type="project" value="UniProtKB-KW"/>
</dbReference>
<organism evidence="16 17">
    <name type="scientific">Oryzomonas japonica</name>
    <dbReference type="NCBI Taxonomy" id="2603858"/>
    <lineage>
        <taxon>Bacteria</taxon>
        <taxon>Pseudomonadati</taxon>
        <taxon>Thermodesulfobacteriota</taxon>
        <taxon>Desulfuromonadia</taxon>
        <taxon>Geobacterales</taxon>
        <taxon>Geobacteraceae</taxon>
        <taxon>Oryzomonas</taxon>
    </lineage>
</organism>
<keyword evidence="17" id="KW-1185">Reference proteome</keyword>
<dbReference type="FunFam" id="3.30.70.20:FF:000002">
    <property type="entry name" value="NADH-ubiquinone oxidoreductase 75 kDa subunit"/>
    <property type="match status" value="1"/>
</dbReference>
<dbReference type="InterPro" id="IPR001041">
    <property type="entry name" value="2Fe-2S_ferredoxin-type"/>
</dbReference>
<name>A0A7J4ZSQ0_9BACT</name>
<reference evidence="16 17" key="1">
    <citation type="submission" date="2019-09" db="EMBL/GenBank/DDBJ databases">
        <title>Geobacter sp. Red96, a novel strain isolated from paddy soil.</title>
        <authorList>
            <person name="Xu Z."/>
            <person name="Masuda Y."/>
            <person name="Itoh H."/>
            <person name="Senoo K."/>
        </authorList>
    </citation>
    <scope>NUCLEOTIDE SEQUENCE [LARGE SCALE GENOMIC DNA]</scope>
    <source>
        <strain evidence="16 17">Red96</strain>
    </source>
</reference>
<dbReference type="EMBL" id="VZQZ01000003">
    <property type="protein sequence ID" value="KAB0666083.1"/>
    <property type="molecule type" value="Genomic_DNA"/>
</dbReference>
<keyword evidence="9" id="KW-0411">Iron-sulfur</keyword>
<dbReference type="Pfam" id="PF22117">
    <property type="entry name" value="Fer4_Nqo3"/>
    <property type="match status" value="1"/>
</dbReference>
<dbReference type="PANTHER" id="PTHR24960:SF84">
    <property type="entry name" value="HYDROGENASE SUBUNIT"/>
    <property type="match status" value="1"/>
</dbReference>
<evidence type="ECO:0000256" key="7">
    <source>
        <dbReference type="ARBA" id="ARBA00022967"/>
    </source>
</evidence>
<dbReference type="Gene3D" id="3.30.70.20">
    <property type="match status" value="1"/>
</dbReference>
<comment type="caution">
    <text evidence="16">The sequence shown here is derived from an EMBL/GenBank/DDBJ whole genome shotgun (WGS) entry which is preliminary data.</text>
</comment>
<dbReference type="InterPro" id="IPR019574">
    <property type="entry name" value="NADH_UbQ_OxRdtase_Gsu_4Fe4S-bd"/>
</dbReference>
<evidence type="ECO:0000313" key="17">
    <source>
        <dbReference type="Proteomes" id="UP000420562"/>
    </source>
</evidence>
<evidence type="ECO:0000256" key="4">
    <source>
        <dbReference type="ARBA" id="ARBA00022485"/>
    </source>
</evidence>
<dbReference type="SUPFAM" id="SSF54862">
    <property type="entry name" value="4Fe-4S ferredoxins"/>
    <property type="match status" value="1"/>
</dbReference>
<keyword evidence="11" id="KW-0472">Membrane</keyword>
<comment type="cofactor">
    <cofactor evidence="1">
        <name>[4Fe-4S] cluster</name>
        <dbReference type="ChEBI" id="CHEBI:49883"/>
    </cofactor>
</comment>
<evidence type="ECO:0000256" key="10">
    <source>
        <dbReference type="ARBA" id="ARBA00023027"/>
    </source>
</evidence>
<dbReference type="InterPro" id="IPR054351">
    <property type="entry name" value="NADH_UbQ_OxRdtase_ferredoxin"/>
</dbReference>
<dbReference type="GO" id="GO:0016020">
    <property type="term" value="C:membrane"/>
    <property type="evidence" value="ECO:0007669"/>
    <property type="project" value="UniProtKB-SubCell"/>
</dbReference>
<dbReference type="Pfam" id="PF10588">
    <property type="entry name" value="NADH-G_4Fe-4S_3"/>
    <property type="match status" value="1"/>
</dbReference>
<dbReference type="SMART" id="SM00929">
    <property type="entry name" value="NADH-G_4Fe-4S_3"/>
    <property type="match status" value="1"/>
</dbReference>
<dbReference type="InterPro" id="IPR050157">
    <property type="entry name" value="PSI_iron-sulfur_center"/>
</dbReference>
<dbReference type="PIRSF" id="PIRSF000309">
    <property type="entry name" value="NAD_red_hyd_HoxU"/>
    <property type="match status" value="1"/>
</dbReference>
<dbReference type="GO" id="GO:0051539">
    <property type="term" value="F:4 iron, 4 sulfur cluster binding"/>
    <property type="evidence" value="ECO:0007669"/>
    <property type="project" value="UniProtKB-KW"/>
</dbReference>
<evidence type="ECO:0000256" key="3">
    <source>
        <dbReference type="ARBA" id="ARBA00005404"/>
    </source>
</evidence>
<dbReference type="PROSITE" id="PS51379">
    <property type="entry name" value="4FE4S_FER_2"/>
    <property type="match status" value="2"/>
</dbReference>
<evidence type="ECO:0000259" key="13">
    <source>
        <dbReference type="PROSITE" id="PS51085"/>
    </source>
</evidence>
<gene>
    <name evidence="16" type="primary">hoxU</name>
    <name evidence="16" type="ORF">F6V25_06295</name>
</gene>
<dbReference type="InterPro" id="IPR017900">
    <property type="entry name" value="4Fe4S_Fe_S_CS"/>
</dbReference>
<evidence type="ECO:0000313" key="16">
    <source>
        <dbReference type="EMBL" id="KAB0666083.1"/>
    </source>
</evidence>
<keyword evidence="8" id="KW-0408">Iron</keyword>
<keyword evidence="4" id="KW-0004">4Fe-4S</keyword>
<dbReference type="SUPFAM" id="SSF54292">
    <property type="entry name" value="2Fe-2S ferredoxin-like"/>
    <property type="match status" value="1"/>
</dbReference>
<keyword evidence="7" id="KW-1278">Translocase</keyword>
<accession>A0A7J4ZSQ0</accession>
<dbReference type="InterPro" id="IPR036010">
    <property type="entry name" value="2Fe-2S_ferredoxin-like_sf"/>
</dbReference>
<dbReference type="PANTHER" id="PTHR24960">
    <property type="entry name" value="PHOTOSYSTEM I IRON-SULFUR CENTER-RELATED"/>
    <property type="match status" value="1"/>
</dbReference>
<dbReference type="GO" id="GO:0051537">
    <property type="term" value="F:2 iron, 2 sulfur cluster binding"/>
    <property type="evidence" value="ECO:0007669"/>
    <property type="project" value="UniProtKB-KW"/>
</dbReference>
<keyword evidence="10" id="KW-0520">NAD</keyword>
<evidence type="ECO:0000256" key="1">
    <source>
        <dbReference type="ARBA" id="ARBA00001966"/>
    </source>
</evidence>
<evidence type="ECO:0000256" key="6">
    <source>
        <dbReference type="ARBA" id="ARBA00022723"/>
    </source>
</evidence>
<dbReference type="InterPro" id="IPR017896">
    <property type="entry name" value="4Fe4S_Fe-S-bd"/>
</dbReference>
<dbReference type="RefSeq" id="WP_151127769.1">
    <property type="nucleotide sequence ID" value="NZ_VZQZ01000003.1"/>
</dbReference>
<dbReference type="FunFam" id="3.10.20.740:FF:000004">
    <property type="entry name" value="NADH-quinone oxidoreductase"/>
    <property type="match status" value="1"/>
</dbReference>
<dbReference type="PROSITE" id="PS51085">
    <property type="entry name" value="2FE2S_FER_2"/>
    <property type="match status" value="1"/>
</dbReference>
<dbReference type="GO" id="GO:0003677">
    <property type="term" value="F:DNA binding"/>
    <property type="evidence" value="ECO:0007669"/>
    <property type="project" value="UniProtKB-KW"/>
</dbReference>
<feature type="domain" description="4Fe-4S ferredoxin-type" evidence="14">
    <location>
        <begin position="139"/>
        <end position="170"/>
    </location>
</feature>
<evidence type="ECO:0000256" key="11">
    <source>
        <dbReference type="ARBA" id="ARBA00023136"/>
    </source>
</evidence>
<comment type="subcellular location">
    <subcellularLocation>
        <location evidence="2">Membrane</location>
    </subcellularLocation>
</comment>
<dbReference type="NCBIfam" id="NF005745">
    <property type="entry name" value="PRK07569.1"/>
    <property type="match status" value="1"/>
</dbReference>
<feature type="domain" description="4Fe-4S ferredoxin-type" evidence="14">
    <location>
        <begin position="183"/>
        <end position="212"/>
    </location>
</feature>
<dbReference type="Gene3D" id="3.10.20.740">
    <property type="match status" value="1"/>
</dbReference>
<dbReference type="PROSITE" id="PS00198">
    <property type="entry name" value="4FE4S_FER_1"/>
    <property type="match status" value="1"/>
</dbReference>
<proteinExistence type="inferred from homology"/>
<dbReference type="CDD" id="cd00207">
    <property type="entry name" value="fer2"/>
    <property type="match status" value="1"/>
</dbReference>
<keyword evidence="16" id="KW-0371">Homeobox</keyword>
<comment type="cofactor">
    <cofactor evidence="12">
        <name>[2Fe-2S] cluster</name>
        <dbReference type="ChEBI" id="CHEBI:190135"/>
    </cofactor>
</comment>
<evidence type="ECO:0000256" key="5">
    <source>
        <dbReference type="ARBA" id="ARBA00022714"/>
    </source>
</evidence>
<keyword evidence="6" id="KW-0479">Metal-binding</keyword>
<evidence type="ECO:0000256" key="2">
    <source>
        <dbReference type="ARBA" id="ARBA00004370"/>
    </source>
</evidence>
<evidence type="ECO:0000256" key="9">
    <source>
        <dbReference type="ARBA" id="ARBA00023014"/>
    </source>
</evidence>
<evidence type="ECO:0000259" key="15">
    <source>
        <dbReference type="PROSITE" id="PS51839"/>
    </source>
</evidence>
<dbReference type="GO" id="GO:0016491">
    <property type="term" value="F:oxidoreductase activity"/>
    <property type="evidence" value="ECO:0007669"/>
    <property type="project" value="InterPro"/>
</dbReference>
<keyword evidence="5" id="KW-0001">2Fe-2S</keyword>
<comment type="similarity">
    <text evidence="3">Belongs to the complex I 75 kDa subunit family.</text>
</comment>
<dbReference type="PROSITE" id="PS51839">
    <property type="entry name" value="4FE4S_HC3"/>
    <property type="match status" value="1"/>
</dbReference>
<evidence type="ECO:0000259" key="14">
    <source>
        <dbReference type="PROSITE" id="PS51379"/>
    </source>
</evidence>
<evidence type="ECO:0000256" key="8">
    <source>
        <dbReference type="ARBA" id="ARBA00023004"/>
    </source>
</evidence>
<dbReference type="Pfam" id="PF13510">
    <property type="entry name" value="Fer2_4"/>
    <property type="match status" value="1"/>
</dbReference>